<comment type="caution">
    <text evidence="2">The sequence shown here is derived from an EMBL/GenBank/DDBJ whole genome shotgun (WGS) entry which is preliminary data.</text>
</comment>
<organism evidence="2 5">
    <name type="scientific">Volvox reticuliferus</name>
    <dbReference type="NCBI Taxonomy" id="1737510"/>
    <lineage>
        <taxon>Eukaryota</taxon>
        <taxon>Viridiplantae</taxon>
        <taxon>Chlorophyta</taxon>
        <taxon>core chlorophytes</taxon>
        <taxon>Chlorophyceae</taxon>
        <taxon>CS clade</taxon>
        <taxon>Chlamydomonadales</taxon>
        <taxon>Volvocaceae</taxon>
        <taxon>Volvox</taxon>
    </lineage>
</organism>
<accession>A0A8J4CL63</accession>
<feature type="region of interest" description="Disordered" evidence="1">
    <location>
        <begin position="269"/>
        <end position="297"/>
    </location>
</feature>
<dbReference type="EMBL" id="BNCQ01000008">
    <property type="protein sequence ID" value="GIM00661.1"/>
    <property type="molecule type" value="Genomic_DNA"/>
</dbReference>
<evidence type="ECO:0000313" key="5">
    <source>
        <dbReference type="Proteomes" id="UP000747110"/>
    </source>
</evidence>
<reference evidence="2" key="1">
    <citation type="journal article" date="2021" name="Proc. Natl. Acad. Sci. U.S.A.">
        <title>Three genomes in the algal genus Volvox reveal the fate of a haploid sex-determining region after a transition to homothallism.</title>
        <authorList>
            <person name="Yamamoto K."/>
            <person name="Hamaji T."/>
            <person name="Kawai-Toyooka H."/>
            <person name="Matsuzaki R."/>
            <person name="Takahashi F."/>
            <person name="Nishimura Y."/>
            <person name="Kawachi M."/>
            <person name="Noguchi H."/>
            <person name="Minakuchi Y."/>
            <person name="Umen J.G."/>
            <person name="Toyoda A."/>
            <person name="Nozaki H."/>
        </authorList>
    </citation>
    <scope>NUCLEOTIDE SEQUENCE</scope>
    <source>
        <strain evidence="3">NIES-3785</strain>
        <strain evidence="2">NIES-3786</strain>
    </source>
</reference>
<sequence>MVEDEKEACRKAYKRLQSRLNFLQKAYGPTVGDRPVGFICVSALVNTPILDFKLGGCFDHDVVRRIIKEAGHDIHAFLRLKYPNRMPVSKLLRGIRGVTAETKYAFLRRWGRKAGALIPVLVERGMTTSNLMGQAGDPAVAGPSNPGRGGLTTEAGAALPFSSWKEVLCNGGKFDPAYKTWCVVNGKCLCGGNCHRAREVLRFDDSLPLINWAHGDYSADTQQSEKLSAWGSRVDSSYAEGLQKAKDEWEVKLGAQKMDRMKAREAALLEGVRGSDGTEEEEEEEEEDPPAEDQEFVEAPETGVWNAGVGKYDLPRLIHAFERFNHGSREQQLKPLFMAVGGPSMTALRKALEDAGLQFRMLTSGQAIKVVRLYQELRAGGKTNKEVKPLLREEFPGWSDKKLWDVLKDAAIIIKDRAGRPAAGVGDTESSEEDGSTSGSECSSGLGEENGTWHVAHAAVARGGSGVEAVPHGERGHRVGSRSRVGLQEAIHGPELGGAEPNDEGQHVEELVEGPDPPAEPEPQSDIEGGGADGRAAVTRDGGRGQVAMETGGQEGVVIIARPVRSTKGNKLQAILGLLK</sequence>
<dbReference type="EMBL" id="BNCQ01000008">
    <property type="protein sequence ID" value="GIM00666.1"/>
    <property type="molecule type" value="Genomic_DNA"/>
</dbReference>
<feature type="region of interest" description="Disordered" evidence="1">
    <location>
        <begin position="419"/>
        <end position="449"/>
    </location>
</feature>
<evidence type="ECO:0000256" key="1">
    <source>
        <dbReference type="SAM" id="MobiDB-lite"/>
    </source>
</evidence>
<dbReference type="Proteomes" id="UP000747110">
    <property type="component" value="Unassembled WGS sequence"/>
</dbReference>
<dbReference type="EMBL" id="BNCQ01000008">
    <property type="protein sequence ID" value="GIM00662.1"/>
    <property type="molecule type" value="Genomic_DNA"/>
</dbReference>
<dbReference type="EMBL" id="BNCP01000019">
    <property type="protein sequence ID" value="GIL80717.1"/>
    <property type="molecule type" value="Genomic_DNA"/>
</dbReference>
<dbReference type="EMBL" id="BNCQ01000008">
    <property type="protein sequence ID" value="GIM01033.1"/>
    <property type="molecule type" value="Genomic_DNA"/>
</dbReference>
<feature type="region of interest" description="Disordered" evidence="1">
    <location>
        <begin position="493"/>
        <end position="550"/>
    </location>
</feature>
<evidence type="ECO:0000313" key="3">
    <source>
        <dbReference type="EMBL" id="GIM00661.1"/>
    </source>
</evidence>
<feature type="compositionally biased region" description="Acidic residues" evidence="1">
    <location>
        <begin position="277"/>
        <end position="297"/>
    </location>
</feature>
<name>A0A8J4CL63_9CHLO</name>
<dbReference type="AlphaFoldDB" id="A0A8J4CL63"/>
<keyword evidence="5" id="KW-1185">Reference proteome</keyword>
<dbReference type="Proteomes" id="UP000722791">
    <property type="component" value="Unassembled WGS sequence"/>
</dbReference>
<dbReference type="OrthoDB" id="535506at2759"/>
<proteinExistence type="predicted"/>
<gene>
    <name evidence="2" type="ORF">Vretifemale_10023</name>
    <name evidence="3" type="ORF">Vretimale_5612</name>
    <name evidence="4" type="ORF">Vretimale_5904</name>
</gene>
<evidence type="ECO:0000313" key="4">
    <source>
        <dbReference type="EMBL" id="GIM01033.1"/>
    </source>
</evidence>
<feature type="region of interest" description="Disordered" evidence="1">
    <location>
        <begin position="466"/>
        <end position="485"/>
    </location>
</feature>
<feature type="compositionally biased region" description="Low complexity" evidence="1">
    <location>
        <begin position="436"/>
        <end position="449"/>
    </location>
</feature>
<evidence type="ECO:0000313" key="2">
    <source>
        <dbReference type="EMBL" id="GIL80717.1"/>
    </source>
</evidence>
<protein>
    <submittedName>
        <fullName evidence="2">Uncharacterized protein</fullName>
    </submittedName>
</protein>